<keyword evidence="2 11" id="KW-0444">Lipid biosynthesis</keyword>
<comment type="subunit">
    <text evidence="11">Heterodimer of a large membrane-associated beta subunit and a small pyruvoyl-containing alpha subunit.</text>
</comment>
<comment type="pathway">
    <text evidence="11">Phospholipid metabolism; phosphatidylethanolamine biosynthesis; phosphatidylethanolamine from CDP-diacylglycerol: step 2/2.</text>
</comment>
<keyword evidence="4 11" id="KW-0443">Lipid metabolism</keyword>
<comment type="caution">
    <text evidence="13">The sequence shown here is derived from an EMBL/GenBank/DDBJ whole genome shotgun (WGS) entry which is preliminary data.</text>
</comment>
<keyword evidence="6 11" id="KW-0865">Zymogen</keyword>
<evidence type="ECO:0000256" key="11">
    <source>
        <dbReference type="HAMAP-Rule" id="MF_00664"/>
    </source>
</evidence>
<accession>A0ABV3QZV3</accession>
<protein>
    <recommendedName>
        <fullName evidence="11">Phosphatidylserine decarboxylase proenzyme</fullName>
        <ecNumber evidence="11">4.1.1.65</ecNumber>
    </recommendedName>
    <component>
        <recommendedName>
            <fullName evidence="11">Phosphatidylserine decarboxylase alpha chain</fullName>
        </recommendedName>
    </component>
    <component>
        <recommendedName>
            <fullName evidence="11">Phosphatidylserine decarboxylase beta chain</fullName>
        </recommendedName>
    </component>
</protein>
<sequence length="266" mass="28796">MALPRGRRGRSRVAGAGRFLYEARTPAPNDEPRDMNLVDTIKNAFVPVHKEGYPFIGAFAVVTLLLGLFSTNLFWIGVILTGWCAYFFRDPVRVTPTDDRLVISPADGVVSTVGPAVPPRELGLGTAELTRISVFMNVFSCHVNRAPVRGKITRIEYRPGKFLNAELDKASQENERNGLVIDSPNGTVAAVQVAGLVARRIVCWTQAGENIAVGERFGLIRFGSRVDVFLPKDATPRVAVGQTAVAGETVIAEFGGHAATPLVRID</sequence>
<dbReference type="PANTHER" id="PTHR35809:SF1">
    <property type="entry name" value="ARCHAETIDYLSERINE DECARBOXYLASE PROENZYME-RELATED"/>
    <property type="match status" value="1"/>
</dbReference>
<evidence type="ECO:0000256" key="3">
    <source>
        <dbReference type="ARBA" id="ARBA00022793"/>
    </source>
</evidence>
<organism evidence="13 14">
    <name type="scientific">Mesorhizobium marinum</name>
    <dbReference type="NCBI Taxonomy" id="3228790"/>
    <lineage>
        <taxon>Bacteria</taxon>
        <taxon>Pseudomonadati</taxon>
        <taxon>Pseudomonadota</taxon>
        <taxon>Alphaproteobacteria</taxon>
        <taxon>Hyphomicrobiales</taxon>
        <taxon>Phyllobacteriaceae</taxon>
        <taxon>Mesorhizobium</taxon>
    </lineage>
</organism>
<evidence type="ECO:0000256" key="8">
    <source>
        <dbReference type="ARBA" id="ARBA00023239"/>
    </source>
</evidence>
<evidence type="ECO:0000256" key="6">
    <source>
        <dbReference type="ARBA" id="ARBA00023145"/>
    </source>
</evidence>
<dbReference type="NCBIfam" id="NF003677">
    <property type="entry name" value="PRK05305.1-1"/>
    <property type="match status" value="1"/>
</dbReference>
<evidence type="ECO:0000313" key="14">
    <source>
        <dbReference type="Proteomes" id="UP001556196"/>
    </source>
</evidence>
<feature type="site" description="Cleavage (non-hydrolytic); by autocatalysis" evidence="11">
    <location>
        <begin position="223"/>
        <end position="224"/>
    </location>
</feature>
<evidence type="ECO:0000256" key="10">
    <source>
        <dbReference type="ARBA" id="ARBA00023317"/>
    </source>
</evidence>
<keyword evidence="10 11" id="KW-0670">Pyruvate</keyword>
<feature type="transmembrane region" description="Helical" evidence="12">
    <location>
        <begin position="55"/>
        <end position="88"/>
    </location>
</feature>
<comment type="PTM">
    <text evidence="11">Is synthesized initially as an inactive proenzyme. Formation of the active enzyme involves a self-maturation process in which the active site pyruvoyl group is generated from an internal serine residue via an autocatalytic post-translational modification. Two non-identical subunits are generated from the proenzyme in this reaction, and the pyruvate is formed at the N-terminus of the alpha chain, which is derived from the carboxyl end of the proenzyme. The post-translation cleavage follows an unusual pathway, termed non-hydrolytic serinolysis, in which the side chain hydroxyl group of the serine supplies its oxygen atom to form the C-terminus of the beta chain, while the remainder of the serine residue undergoes an oxidative deamination to produce ammonia and the pyruvoyl prosthetic group on the alpha chain.</text>
</comment>
<keyword evidence="1 11" id="KW-1003">Cell membrane</keyword>
<comment type="function">
    <text evidence="11">Catalyzes the formation of phosphatidylethanolamine (PtdEtn) from phosphatidylserine (PtdSer).</text>
</comment>
<evidence type="ECO:0000256" key="1">
    <source>
        <dbReference type="ARBA" id="ARBA00022475"/>
    </source>
</evidence>
<keyword evidence="8 11" id="KW-0456">Lyase</keyword>
<evidence type="ECO:0000256" key="5">
    <source>
        <dbReference type="ARBA" id="ARBA00023136"/>
    </source>
</evidence>
<keyword evidence="5 11" id="KW-0472">Membrane</keyword>
<evidence type="ECO:0000313" key="13">
    <source>
        <dbReference type="EMBL" id="MEW9806616.1"/>
    </source>
</evidence>
<dbReference type="Pfam" id="PF02666">
    <property type="entry name" value="PS_Dcarbxylase"/>
    <property type="match status" value="1"/>
</dbReference>
<feature type="active site" description="Schiff-base intermediate with substrate; via pyruvic acid" evidence="11">
    <location>
        <position position="224"/>
    </location>
</feature>
<dbReference type="PANTHER" id="PTHR35809">
    <property type="entry name" value="ARCHAETIDYLSERINE DECARBOXYLASE PROENZYME-RELATED"/>
    <property type="match status" value="1"/>
</dbReference>
<dbReference type="NCBIfam" id="NF003685">
    <property type="entry name" value="PRK05305.2-5"/>
    <property type="match status" value="1"/>
</dbReference>
<keyword evidence="7 11" id="KW-0594">Phospholipid biosynthesis</keyword>
<evidence type="ECO:0000256" key="2">
    <source>
        <dbReference type="ARBA" id="ARBA00022516"/>
    </source>
</evidence>
<keyword evidence="12" id="KW-0812">Transmembrane</keyword>
<evidence type="ECO:0000256" key="12">
    <source>
        <dbReference type="SAM" id="Phobius"/>
    </source>
</evidence>
<dbReference type="Proteomes" id="UP001556196">
    <property type="component" value="Unassembled WGS sequence"/>
</dbReference>
<dbReference type="EC" id="4.1.1.65" evidence="11"/>
<dbReference type="RefSeq" id="WP_367724157.1">
    <property type="nucleotide sequence ID" value="NZ_JBFOCI010000003.1"/>
</dbReference>
<name>A0ABV3QZV3_9HYPH</name>
<feature type="chain" id="PRO_5044936030" description="Phosphatidylserine decarboxylase alpha chain" evidence="11">
    <location>
        <begin position="224"/>
        <end position="266"/>
    </location>
</feature>
<dbReference type="HAMAP" id="MF_00664">
    <property type="entry name" value="PS_decarb_PSD_A"/>
    <property type="match status" value="1"/>
</dbReference>
<dbReference type="GO" id="GO:0004609">
    <property type="term" value="F:phosphatidylserine decarboxylase activity"/>
    <property type="evidence" value="ECO:0007669"/>
    <property type="project" value="UniProtKB-EC"/>
</dbReference>
<dbReference type="InterPro" id="IPR033175">
    <property type="entry name" value="PSD-A"/>
</dbReference>
<feature type="modified residue" description="Pyruvic acid (Ser); by autocatalysis" evidence="11">
    <location>
        <position position="224"/>
    </location>
</feature>
<gene>
    <name evidence="11" type="primary">psd</name>
    <name evidence="13" type="ORF">ABUE31_11535</name>
</gene>
<keyword evidence="3 11" id="KW-0210">Decarboxylase</keyword>
<proteinExistence type="inferred from homology"/>
<dbReference type="EMBL" id="JBFOCI010000003">
    <property type="protein sequence ID" value="MEW9806616.1"/>
    <property type="molecule type" value="Genomic_DNA"/>
</dbReference>
<reference evidence="13 14" key="1">
    <citation type="submission" date="2024-06" db="EMBL/GenBank/DDBJ databases">
        <authorList>
            <person name="Tuo L."/>
        </authorList>
    </citation>
    <scope>NUCLEOTIDE SEQUENCE [LARGE SCALE GENOMIC DNA]</scope>
    <source>
        <strain evidence="13 14">ZMM04-5</strain>
    </source>
</reference>
<evidence type="ECO:0000256" key="9">
    <source>
        <dbReference type="ARBA" id="ARBA00023264"/>
    </source>
</evidence>
<evidence type="ECO:0000256" key="4">
    <source>
        <dbReference type="ARBA" id="ARBA00023098"/>
    </source>
</evidence>
<keyword evidence="9 11" id="KW-1208">Phospholipid metabolism</keyword>
<comment type="cofactor">
    <cofactor evidence="11">
        <name>pyruvate</name>
        <dbReference type="ChEBI" id="CHEBI:15361"/>
    </cofactor>
    <text evidence="11">Binds 1 pyruvoyl group covalently per subunit.</text>
</comment>
<comment type="subcellular location">
    <subcellularLocation>
        <location evidence="11">Cell membrane</location>
        <topology evidence="11">Peripheral membrane protein</topology>
    </subcellularLocation>
</comment>
<dbReference type="InterPro" id="IPR003817">
    <property type="entry name" value="PS_Dcarbxylase"/>
</dbReference>
<evidence type="ECO:0000256" key="7">
    <source>
        <dbReference type="ARBA" id="ARBA00023209"/>
    </source>
</evidence>
<feature type="chain" id="PRO_5044936029" description="Phosphatidylserine decarboxylase beta chain" evidence="11">
    <location>
        <begin position="1"/>
        <end position="223"/>
    </location>
</feature>
<comment type="similarity">
    <text evidence="11">Belongs to the phosphatidylserine decarboxylase family. PSD-A subfamily.</text>
</comment>
<comment type="catalytic activity">
    <reaction evidence="11">
        <text>a 1,2-diacyl-sn-glycero-3-phospho-L-serine + H(+) = a 1,2-diacyl-sn-glycero-3-phosphoethanolamine + CO2</text>
        <dbReference type="Rhea" id="RHEA:20828"/>
        <dbReference type="ChEBI" id="CHEBI:15378"/>
        <dbReference type="ChEBI" id="CHEBI:16526"/>
        <dbReference type="ChEBI" id="CHEBI:57262"/>
        <dbReference type="ChEBI" id="CHEBI:64612"/>
        <dbReference type="EC" id="4.1.1.65"/>
    </reaction>
</comment>
<dbReference type="NCBIfam" id="NF003679">
    <property type="entry name" value="PRK05305.1-3"/>
    <property type="match status" value="1"/>
</dbReference>
<keyword evidence="12" id="KW-1133">Transmembrane helix</keyword>
<dbReference type="NCBIfam" id="NF003678">
    <property type="entry name" value="PRK05305.1-2"/>
    <property type="match status" value="1"/>
</dbReference>
<keyword evidence="14" id="KW-1185">Reference proteome</keyword>